<organism evidence="2 3">
    <name type="scientific">Mycobacterium vicinigordonae</name>
    <dbReference type="NCBI Taxonomy" id="1719132"/>
    <lineage>
        <taxon>Bacteria</taxon>
        <taxon>Bacillati</taxon>
        <taxon>Actinomycetota</taxon>
        <taxon>Actinomycetes</taxon>
        <taxon>Mycobacteriales</taxon>
        <taxon>Mycobacteriaceae</taxon>
        <taxon>Mycobacterium</taxon>
    </lineage>
</organism>
<dbReference type="Proteomes" id="UP000510682">
    <property type="component" value="Chromosome"/>
</dbReference>
<dbReference type="SUPFAM" id="SSF53335">
    <property type="entry name" value="S-adenosyl-L-methionine-dependent methyltransferases"/>
    <property type="match status" value="1"/>
</dbReference>
<dbReference type="InterPro" id="IPR013216">
    <property type="entry name" value="Methyltransf_11"/>
</dbReference>
<dbReference type="EMBL" id="CP059165">
    <property type="protein sequence ID" value="QLL09641.1"/>
    <property type="molecule type" value="Genomic_DNA"/>
</dbReference>
<dbReference type="Gene3D" id="3.40.50.150">
    <property type="entry name" value="Vaccinia Virus protein VP39"/>
    <property type="match status" value="1"/>
</dbReference>
<reference evidence="2" key="2">
    <citation type="submission" date="2020-07" db="EMBL/GenBank/DDBJ databases">
        <authorList>
            <person name="Yu X."/>
        </authorList>
    </citation>
    <scope>NUCLEOTIDE SEQUENCE [LARGE SCALE GENOMIC DNA]</scope>
    <source>
        <strain evidence="2">24T</strain>
    </source>
</reference>
<dbReference type="PANTHER" id="PTHR43460:SF1">
    <property type="entry name" value="METHYLTRANSFERASE TYPE 11 DOMAIN-CONTAINING PROTEIN"/>
    <property type="match status" value="1"/>
</dbReference>
<dbReference type="InterPro" id="IPR029063">
    <property type="entry name" value="SAM-dependent_MTases_sf"/>
</dbReference>
<evidence type="ECO:0000313" key="3">
    <source>
        <dbReference type="Proteomes" id="UP000510682"/>
    </source>
</evidence>
<keyword evidence="3" id="KW-1185">Reference proteome</keyword>
<dbReference type="GO" id="GO:0008757">
    <property type="term" value="F:S-adenosylmethionine-dependent methyltransferase activity"/>
    <property type="evidence" value="ECO:0007669"/>
    <property type="project" value="InterPro"/>
</dbReference>
<evidence type="ECO:0000313" key="2">
    <source>
        <dbReference type="EMBL" id="QLL09641.1"/>
    </source>
</evidence>
<proteinExistence type="predicted"/>
<dbReference type="GO" id="GO:0032259">
    <property type="term" value="P:methylation"/>
    <property type="evidence" value="ECO:0007669"/>
    <property type="project" value="UniProtKB-KW"/>
</dbReference>
<evidence type="ECO:0000259" key="1">
    <source>
        <dbReference type="Pfam" id="PF08241"/>
    </source>
</evidence>
<keyword evidence="2" id="KW-0489">Methyltransferase</keyword>
<dbReference type="AlphaFoldDB" id="A0A7D6E4R5"/>
<reference evidence="2" key="1">
    <citation type="submission" date="2020-07" db="EMBL/GenBank/DDBJ databases">
        <title>Description of Mycobacterium gordonae subsp. intergordonae subsp.nov. and Mycobacterium gordonae subsp. gordonae subsp. nov.</title>
        <authorList>
            <person name="Huang H."/>
        </authorList>
    </citation>
    <scope>NUCLEOTIDE SEQUENCE [LARGE SCALE GENOMIC DNA]</scope>
    <source>
        <strain evidence="2">24T</strain>
    </source>
</reference>
<dbReference type="InterPro" id="IPR052939">
    <property type="entry name" value="23S_rRNA_MeTrnsfrase_RlmA"/>
</dbReference>
<keyword evidence="2" id="KW-0808">Transferase</keyword>
<sequence>MTPNHTFEDYVAEAVSVSVEGWDFSWLHGRATEQRPSWGYQRLIGRRLASVSAALDIHTGGGEVLAGVPKFPPTMVATESWPPNAALATARLHPRGVVVVATGDQPPLPFAAEAFDLVTSRHPITVWWNEIARVLRPGGSYFAQHPGPATVAELVTQILGPQPQLWARWEPHTQRAEAQAAGLQIVDMRMEKLRAEFFDIGAVVYFLRKLIWTVPDFTAEPYLARLRELHERIVADGRFVTHPTRVLIEARKPSVLGA</sequence>
<dbReference type="PANTHER" id="PTHR43460">
    <property type="entry name" value="METHYLTRANSFERASE"/>
    <property type="match status" value="1"/>
</dbReference>
<name>A0A7D6E4R5_9MYCO</name>
<accession>A0A7D6E4R5</accession>
<feature type="domain" description="Methyltransferase type 11" evidence="1">
    <location>
        <begin position="55"/>
        <end position="142"/>
    </location>
</feature>
<protein>
    <submittedName>
        <fullName evidence="2">Class I SAM-dependent methyltransferase</fullName>
    </submittedName>
</protein>
<dbReference type="RefSeq" id="WP_180918387.1">
    <property type="nucleotide sequence ID" value="NZ_CP059165.1"/>
</dbReference>
<dbReference type="KEGG" id="mgor:H0P51_12685"/>
<dbReference type="Pfam" id="PF08241">
    <property type="entry name" value="Methyltransf_11"/>
    <property type="match status" value="1"/>
</dbReference>
<dbReference type="CDD" id="cd02440">
    <property type="entry name" value="AdoMet_MTases"/>
    <property type="match status" value="1"/>
</dbReference>
<gene>
    <name evidence="2" type="ORF">H0P51_12685</name>
</gene>